<evidence type="ECO:0000256" key="1">
    <source>
        <dbReference type="ARBA" id="ARBA00004141"/>
    </source>
</evidence>
<dbReference type="GO" id="GO:0072657">
    <property type="term" value="P:protein localization to membrane"/>
    <property type="evidence" value="ECO:0007669"/>
    <property type="project" value="TreeGrafter"/>
</dbReference>
<keyword evidence="5 7" id="KW-1133">Transmembrane helix</keyword>
<name>A0AAW0DQ12_9AGAR</name>
<evidence type="ECO:0000256" key="6">
    <source>
        <dbReference type="ARBA" id="ARBA00023136"/>
    </source>
</evidence>
<dbReference type="PANTHER" id="PTHR10766:SF111">
    <property type="entry name" value="TRANSMEMBRANE 9 SUPERFAMILY MEMBER 2"/>
    <property type="match status" value="1"/>
</dbReference>
<sequence length="356" mass="40193">MVARITLATLALSLIPSSFSFYLPGAAPRNYERGEKVDLFVNALTPTLGGSDNSKLKSLINYDYYNPRFHFCQPEGGPKKQPESLGSILFGDRIFNSPYDIKMLENNGTCRTLCTETVPAEDAKFINDRILEDYALNWLVDGLPAAEMKIDTKNGDMFFDMGFNLGNDDEPLHETPALNNHYEIVLRYHKYSDSSYRVVGVLVWPFSIGGPQDGDATCETENTTPLILTEQASRTVRYTYRVTWNESDTPWATRWDNYLHIFDPRIHWFSLINSIVIVIFLCVLVGLILYKSVSRDISRYNAIDLSEDVQEDWGWKLVHGEVFRTPKNPMLLAIMAGNGAQLCSMVGITLGTGRSL</sequence>
<comment type="caution">
    <text evidence="7">Lacks conserved residue(s) required for the propagation of feature annotation.</text>
</comment>
<keyword evidence="6 7" id="KW-0472">Membrane</keyword>
<evidence type="ECO:0000313" key="8">
    <source>
        <dbReference type="EMBL" id="KAK7053291.1"/>
    </source>
</evidence>
<keyword evidence="3 7" id="KW-0812">Transmembrane</keyword>
<evidence type="ECO:0000256" key="5">
    <source>
        <dbReference type="ARBA" id="ARBA00022989"/>
    </source>
</evidence>
<accession>A0AAW0DQ12</accession>
<gene>
    <name evidence="8" type="primary">TMN2_1</name>
    <name evidence="8" type="ORF">VNI00_003917</name>
</gene>
<evidence type="ECO:0000256" key="7">
    <source>
        <dbReference type="RuleBase" id="RU363079"/>
    </source>
</evidence>
<evidence type="ECO:0000313" key="9">
    <source>
        <dbReference type="Proteomes" id="UP001383192"/>
    </source>
</evidence>
<evidence type="ECO:0000256" key="3">
    <source>
        <dbReference type="ARBA" id="ARBA00022692"/>
    </source>
</evidence>
<feature type="chain" id="PRO_5043097428" description="Transmembrane 9 superfamily member" evidence="7">
    <location>
        <begin position="21"/>
        <end position="356"/>
    </location>
</feature>
<dbReference type="GO" id="GO:0016020">
    <property type="term" value="C:membrane"/>
    <property type="evidence" value="ECO:0007669"/>
    <property type="project" value="UniProtKB-SubCell"/>
</dbReference>
<evidence type="ECO:0000256" key="2">
    <source>
        <dbReference type="ARBA" id="ARBA00005227"/>
    </source>
</evidence>
<comment type="subcellular location">
    <subcellularLocation>
        <location evidence="1">Membrane</location>
        <topology evidence="1">Multi-pass membrane protein</topology>
    </subcellularLocation>
</comment>
<keyword evidence="4 7" id="KW-0732">Signal</keyword>
<feature type="signal peptide" evidence="7">
    <location>
        <begin position="1"/>
        <end position="20"/>
    </location>
</feature>
<keyword evidence="9" id="KW-1185">Reference proteome</keyword>
<evidence type="ECO:0000256" key="4">
    <source>
        <dbReference type="ARBA" id="ARBA00022729"/>
    </source>
</evidence>
<comment type="similarity">
    <text evidence="2 7">Belongs to the nonaspanin (TM9SF) (TC 9.A.2) family.</text>
</comment>
<protein>
    <recommendedName>
        <fullName evidence="7">Transmembrane 9 superfamily member</fullName>
    </recommendedName>
</protein>
<dbReference type="PANTHER" id="PTHR10766">
    <property type="entry name" value="TRANSMEMBRANE 9 SUPERFAMILY PROTEIN"/>
    <property type="match status" value="1"/>
</dbReference>
<dbReference type="Pfam" id="PF02990">
    <property type="entry name" value="EMP70"/>
    <property type="match status" value="1"/>
</dbReference>
<dbReference type="EMBL" id="JAYKXP010000010">
    <property type="protein sequence ID" value="KAK7053291.1"/>
    <property type="molecule type" value="Genomic_DNA"/>
</dbReference>
<organism evidence="8 9">
    <name type="scientific">Paramarasmius palmivorus</name>
    <dbReference type="NCBI Taxonomy" id="297713"/>
    <lineage>
        <taxon>Eukaryota</taxon>
        <taxon>Fungi</taxon>
        <taxon>Dikarya</taxon>
        <taxon>Basidiomycota</taxon>
        <taxon>Agaricomycotina</taxon>
        <taxon>Agaricomycetes</taxon>
        <taxon>Agaricomycetidae</taxon>
        <taxon>Agaricales</taxon>
        <taxon>Marasmiineae</taxon>
        <taxon>Marasmiaceae</taxon>
        <taxon>Paramarasmius</taxon>
    </lineage>
</organism>
<dbReference type="AlphaFoldDB" id="A0AAW0DQ12"/>
<feature type="transmembrane region" description="Helical" evidence="7">
    <location>
        <begin position="268"/>
        <end position="290"/>
    </location>
</feature>
<comment type="caution">
    <text evidence="8">The sequence shown here is derived from an EMBL/GenBank/DDBJ whole genome shotgun (WGS) entry which is preliminary data.</text>
</comment>
<proteinExistence type="inferred from homology"/>
<dbReference type="GO" id="GO:0007034">
    <property type="term" value="P:vacuolar transport"/>
    <property type="evidence" value="ECO:0007669"/>
    <property type="project" value="TreeGrafter"/>
</dbReference>
<dbReference type="InterPro" id="IPR004240">
    <property type="entry name" value="EMP70"/>
</dbReference>
<dbReference type="Proteomes" id="UP001383192">
    <property type="component" value="Unassembled WGS sequence"/>
</dbReference>
<reference evidence="8 9" key="1">
    <citation type="submission" date="2024-01" db="EMBL/GenBank/DDBJ databases">
        <title>A draft genome for a cacao thread blight-causing isolate of Paramarasmius palmivorus.</title>
        <authorList>
            <person name="Baruah I.K."/>
            <person name="Bukari Y."/>
            <person name="Amoako-Attah I."/>
            <person name="Meinhardt L.W."/>
            <person name="Bailey B.A."/>
            <person name="Cohen S.P."/>
        </authorList>
    </citation>
    <scope>NUCLEOTIDE SEQUENCE [LARGE SCALE GENOMIC DNA]</scope>
    <source>
        <strain evidence="8 9">GH-12</strain>
    </source>
</reference>
<dbReference type="GO" id="GO:0005737">
    <property type="term" value="C:cytoplasm"/>
    <property type="evidence" value="ECO:0007669"/>
    <property type="project" value="UniProtKB-ARBA"/>
</dbReference>